<dbReference type="AlphaFoldDB" id="A0A1I3L391"/>
<evidence type="ECO:0000313" key="2">
    <source>
        <dbReference type="Proteomes" id="UP000199518"/>
    </source>
</evidence>
<protein>
    <submittedName>
        <fullName evidence="1">Uncharacterized protein</fullName>
    </submittedName>
</protein>
<name>A0A1I3L391_9PLAN</name>
<organism evidence="1 2">
    <name type="scientific">Planctomicrobium piriforme</name>
    <dbReference type="NCBI Taxonomy" id="1576369"/>
    <lineage>
        <taxon>Bacteria</taxon>
        <taxon>Pseudomonadati</taxon>
        <taxon>Planctomycetota</taxon>
        <taxon>Planctomycetia</taxon>
        <taxon>Planctomycetales</taxon>
        <taxon>Planctomycetaceae</taxon>
        <taxon>Planctomicrobium</taxon>
    </lineage>
</organism>
<dbReference type="Proteomes" id="UP000199518">
    <property type="component" value="Unassembled WGS sequence"/>
</dbReference>
<gene>
    <name evidence="1" type="ORF">SAMN05421753_112123</name>
</gene>
<keyword evidence="2" id="KW-1185">Reference proteome</keyword>
<evidence type="ECO:0000313" key="1">
    <source>
        <dbReference type="EMBL" id="SFI79086.1"/>
    </source>
</evidence>
<sequence>METPKVKTEVYIEKLNSRFIVFAYRTLTELELRQCWALFRGQKMGRKLKKNSTYTVYSIIGYRD</sequence>
<accession>A0A1I3L391</accession>
<proteinExistence type="predicted"/>
<dbReference type="STRING" id="1576369.SAMN05421753_112123"/>
<dbReference type="EMBL" id="FOQD01000012">
    <property type="protein sequence ID" value="SFI79086.1"/>
    <property type="molecule type" value="Genomic_DNA"/>
</dbReference>
<reference evidence="2" key="1">
    <citation type="submission" date="2016-10" db="EMBL/GenBank/DDBJ databases">
        <authorList>
            <person name="Varghese N."/>
            <person name="Submissions S."/>
        </authorList>
    </citation>
    <scope>NUCLEOTIDE SEQUENCE [LARGE SCALE GENOMIC DNA]</scope>
    <source>
        <strain evidence="2">DSM 26348</strain>
    </source>
</reference>